<keyword evidence="3" id="KW-1185">Reference proteome</keyword>
<reference evidence="2 3" key="1">
    <citation type="submission" date="2024-02" db="EMBL/GenBank/DDBJ databases">
        <title>The Genome Sequence of Enterococcus sp. DIV0159.</title>
        <authorList>
            <person name="Earl A."/>
            <person name="Manson A."/>
            <person name="Gilmore M."/>
            <person name="Sanders J."/>
            <person name="Shea T."/>
            <person name="Howe W."/>
            <person name="Livny J."/>
            <person name="Cuomo C."/>
            <person name="Neafsey D."/>
            <person name="Birren B."/>
        </authorList>
    </citation>
    <scope>NUCLEOTIDE SEQUENCE [LARGE SCALE GENOMIC DNA]</scope>
    <source>
        <strain evidence="2 3">665A</strain>
    </source>
</reference>
<sequence length="537" mass="60961">MSNHKQRNDLNTMNEIAESLLVENELKNQGRVNLDSAMYNIDQLDERIDNTNKKKRELLEILRAGGDNQKEELIKKMNEVKIDQTKKINLQEIHHLETPKLNLEWEAAVQQNREFAKKNNIDLTSPYFSMFSKVEQVQMAATLVKKFEVIQLDKYDYLFATSCGLIAGFIDAMFVGTIQTGKAATGLQKKVDNTFDKLVKKVGKSQKIADLEKKKESAKTAEAKEKLEKMIKDLKQDIKGYDQHGNPIKWEKKDSIKTLESNHRVSYDAGTYKSVNGMTLDNHHLRSLAHDPGLIGLVFGVYNQLSGSSSFIGNGGEYVSVRTGNLNNELSGNFIQKIIQAVNNWFFHCLSDVAGSSSSTGRGSGLPVPGWVALQKLQLGNFNLNSRQQNMNTAEISDWMFKNGYDLRAFTAQTIPIIIYEVLLRCYWFCKQHFYYGKNLQESLPIANDRELARLLLFSSASFTAIDVVHATIKAQPGNPAFLATFLMTINIPGMLDFGFRSVQNIRNEVMHRQRIQKLLDNDIRVEFDRILLESTV</sequence>
<evidence type="ECO:0000256" key="1">
    <source>
        <dbReference type="SAM" id="Coils"/>
    </source>
</evidence>
<proteinExistence type="predicted"/>
<dbReference type="Proteomes" id="UP000664357">
    <property type="component" value="Unassembled WGS sequence"/>
</dbReference>
<organism evidence="2 3">
    <name type="scientific">Candidatus Enterococcus ferrettii</name>
    <dbReference type="NCBI Taxonomy" id="2815324"/>
    <lineage>
        <taxon>Bacteria</taxon>
        <taxon>Bacillati</taxon>
        <taxon>Bacillota</taxon>
        <taxon>Bacilli</taxon>
        <taxon>Lactobacillales</taxon>
        <taxon>Enterococcaceae</taxon>
        <taxon>Enterococcus</taxon>
    </lineage>
</organism>
<name>A0ABV0EQ85_9ENTE</name>
<feature type="coiled-coil region" evidence="1">
    <location>
        <begin position="34"/>
        <end position="61"/>
    </location>
</feature>
<keyword evidence="1" id="KW-0175">Coiled coil</keyword>
<protein>
    <submittedName>
        <fullName evidence="2">Uncharacterized protein</fullName>
    </submittedName>
</protein>
<evidence type="ECO:0000313" key="2">
    <source>
        <dbReference type="EMBL" id="MEO1769743.1"/>
    </source>
</evidence>
<comment type="caution">
    <text evidence="2">The sequence shown here is derived from an EMBL/GenBank/DDBJ whole genome shotgun (WGS) entry which is preliminary data.</text>
</comment>
<dbReference type="EMBL" id="JAFREL020000001">
    <property type="protein sequence ID" value="MEO1769743.1"/>
    <property type="molecule type" value="Genomic_DNA"/>
</dbReference>
<feature type="coiled-coil region" evidence="1">
    <location>
        <begin position="208"/>
        <end position="244"/>
    </location>
</feature>
<accession>A0ABV0EQ85</accession>
<gene>
    <name evidence="2" type="ORF">JZO67_001694</name>
</gene>
<evidence type="ECO:0000313" key="3">
    <source>
        <dbReference type="Proteomes" id="UP000664357"/>
    </source>
</evidence>